<evidence type="ECO:0000259" key="1">
    <source>
        <dbReference type="PROSITE" id="PS50181"/>
    </source>
</evidence>
<dbReference type="InterPro" id="IPR001810">
    <property type="entry name" value="F-box_dom"/>
</dbReference>
<feature type="domain" description="F-box" evidence="1">
    <location>
        <begin position="22"/>
        <end position="70"/>
    </location>
</feature>
<dbReference type="AlphaFoldDB" id="A0A022S112"/>
<dbReference type="EMBL" id="KI630171">
    <property type="protein sequence ID" value="EYU46437.1"/>
    <property type="molecule type" value="Genomic_DNA"/>
</dbReference>
<reference evidence="2 3" key="1">
    <citation type="journal article" date="2013" name="Proc. Natl. Acad. Sci. U.S.A.">
        <title>Fine-scale variation in meiotic recombination in Mimulus inferred from population shotgun sequencing.</title>
        <authorList>
            <person name="Hellsten U."/>
            <person name="Wright K.M."/>
            <person name="Jenkins J."/>
            <person name="Shu S."/>
            <person name="Yuan Y."/>
            <person name="Wessler S.R."/>
            <person name="Schmutz J."/>
            <person name="Willis J.H."/>
            <person name="Rokhsar D.S."/>
        </authorList>
    </citation>
    <scope>NUCLEOTIDE SEQUENCE [LARGE SCALE GENOMIC DNA]</scope>
    <source>
        <strain evidence="3">cv. DUN x IM62</strain>
    </source>
</reference>
<accession>A0A022S112</accession>
<organism evidence="2 3">
    <name type="scientific">Erythranthe guttata</name>
    <name type="common">Yellow monkey flower</name>
    <name type="synonym">Mimulus guttatus</name>
    <dbReference type="NCBI Taxonomy" id="4155"/>
    <lineage>
        <taxon>Eukaryota</taxon>
        <taxon>Viridiplantae</taxon>
        <taxon>Streptophyta</taxon>
        <taxon>Embryophyta</taxon>
        <taxon>Tracheophyta</taxon>
        <taxon>Spermatophyta</taxon>
        <taxon>Magnoliopsida</taxon>
        <taxon>eudicotyledons</taxon>
        <taxon>Gunneridae</taxon>
        <taxon>Pentapetalae</taxon>
        <taxon>asterids</taxon>
        <taxon>lamiids</taxon>
        <taxon>Lamiales</taxon>
        <taxon>Phrymaceae</taxon>
        <taxon>Erythranthe</taxon>
    </lineage>
</organism>
<gene>
    <name evidence="2" type="ORF">MIMGU_mgv1a017732mg</name>
</gene>
<keyword evidence="3" id="KW-1185">Reference proteome</keyword>
<evidence type="ECO:0000313" key="3">
    <source>
        <dbReference type="Proteomes" id="UP000030748"/>
    </source>
</evidence>
<dbReference type="Proteomes" id="UP000030748">
    <property type="component" value="Unassembled WGS sequence"/>
</dbReference>
<proteinExistence type="predicted"/>
<name>A0A022S112_ERYGU</name>
<dbReference type="InterPro" id="IPR053781">
    <property type="entry name" value="F-box_AtFBL13-like"/>
</dbReference>
<dbReference type="PROSITE" id="PS50181">
    <property type="entry name" value="FBOX"/>
    <property type="match status" value="1"/>
</dbReference>
<dbReference type="PANTHER" id="PTHR31639:SF42">
    <property type="entry name" value="OS02G0160200 PROTEIN"/>
    <property type="match status" value="1"/>
</dbReference>
<protein>
    <recommendedName>
        <fullName evidence="1">F-box domain-containing protein</fullName>
    </recommendedName>
</protein>
<dbReference type="SUPFAM" id="SSF81383">
    <property type="entry name" value="F-box domain"/>
    <property type="match status" value="1"/>
</dbReference>
<dbReference type="PANTHER" id="PTHR31639">
    <property type="entry name" value="F-BOX PROTEIN-LIKE"/>
    <property type="match status" value="1"/>
</dbReference>
<evidence type="ECO:0000313" key="2">
    <source>
        <dbReference type="EMBL" id="EYU46437.1"/>
    </source>
</evidence>
<dbReference type="CDD" id="cd22160">
    <property type="entry name" value="F-box_AtFBL13-like"/>
    <property type="match status" value="1"/>
</dbReference>
<dbReference type="Pfam" id="PF00646">
    <property type="entry name" value="F-box"/>
    <property type="match status" value="1"/>
</dbReference>
<dbReference type="InterPro" id="IPR036047">
    <property type="entry name" value="F-box-like_dom_sf"/>
</dbReference>
<sequence length="298" mass="34504">RGMMKRAKGVVVDGDGSEYSTGKSISDLPEELLQRIVYFLSQGDAVRTSVLSKSWRHVWCTRPNLDFSETAFRGNKHEFLSAVEKTLQRYRNPVDAQPLSEFHLSISLPLDEHHRDDEIEESVLVLDKWIPIVLTTTMGATLDKFRLSIVSGKYPSFVYDLILPIDKKIQCERLRVLSLQNVFIKQECFDKMVLSCPLLTTLSLEGCRGLKTIKLEKRLYKHLNHFTFINHIEEYDDDERTIVVVEIHDDVQTLETIKIVFVAAIHFHGGHKFNNLKNTYPIRLVRTSLHEVEHHTIY</sequence>
<dbReference type="STRING" id="4155.A0A022S112"/>
<dbReference type="Gene3D" id="1.20.1280.50">
    <property type="match status" value="1"/>
</dbReference>
<feature type="non-terminal residue" evidence="2">
    <location>
        <position position="1"/>
    </location>
</feature>